<feature type="signal peptide" evidence="1">
    <location>
        <begin position="1"/>
        <end position="25"/>
    </location>
</feature>
<dbReference type="Pfam" id="PF00188">
    <property type="entry name" value="CAP"/>
    <property type="match status" value="1"/>
</dbReference>
<dbReference type="InterPro" id="IPR014044">
    <property type="entry name" value="CAP_dom"/>
</dbReference>
<reference evidence="5" key="2">
    <citation type="submission" date="2019-09" db="UniProtKB">
        <authorList>
            <consortium name="WormBaseParasite"/>
        </authorList>
    </citation>
    <scope>IDENTIFICATION</scope>
</reference>
<dbReference type="InterPro" id="IPR035940">
    <property type="entry name" value="CAP_sf"/>
</dbReference>
<accession>A0A3P8A9P7</accession>
<evidence type="ECO:0000259" key="2">
    <source>
        <dbReference type="SMART" id="SM00198"/>
    </source>
</evidence>
<proteinExistence type="predicted"/>
<dbReference type="CDD" id="cd05380">
    <property type="entry name" value="CAP_euk"/>
    <property type="match status" value="1"/>
</dbReference>
<evidence type="ECO:0000256" key="1">
    <source>
        <dbReference type="SAM" id="SignalP"/>
    </source>
</evidence>
<organism evidence="3">
    <name type="scientific">Heligmosomoides polygyrus</name>
    <name type="common">Parasitic roundworm</name>
    <dbReference type="NCBI Taxonomy" id="6339"/>
    <lineage>
        <taxon>Eukaryota</taxon>
        <taxon>Metazoa</taxon>
        <taxon>Ecdysozoa</taxon>
        <taxon>Nematoda</taxon>
        <taxon>Chromadorea</taxon>
        <taxon>Rhabditida</taxon>
        <taxon>Rhabditina</taxon>
        <taxon>Rhabditomorpha</taxon>
        <taxon>Strongyloidea</taxon>
        <taxon>Heligmosomidae</taxon>
        <taxon>Heligmosomoides</taxon>
    </lineage>
</organism>
<protein>
    <submittedName>
        <fullName evidence="5">SCP domain-containing protein</fullName>
    </submittedName>
</protein>
<feature type="chain" id="PRO_5044596602" evidence="1">
    <location>
        <begin position="26"/>
        <end position="197"/>
    </location>
</feature>
<dbReference type="EMBL" id="UZAH01029772">
    <property type="protein sequence ID" value="VDP07801.1"/>
    <property type="molecule type" value="Genomic_DNA"/>
</dbReference>
<feature type="domain" description="SCP" evidence="2">
    <location>
        <begin position="46"/>
        <end position="161"/>
    </location>
</feature>
<dbReference type="OrthoDB" id="5876828at2759"/>
<evidence type="ECO:0000313" key="5">
    <source>
        <dbReference type="WBParaSite" id="HPBE_0001705001-mRNA-1"/>
    </source>
</evidence>
<dbReference type="SMART" id="SM00198">
    <property type="entry name" value="SCP"/>
    <property type="match status" value="1"/>
</dbReference>
<sequence length="197" mass="22092">MWLHVGNHVAMSRFVVLILAAYAHAQIGDFEGRRNIDCDEQKARYADRRAAVNLHNLYRSSVAKGESTNGQKGLPPAANMRELLYSCKLEEKAERLIATCPEKLTPATFENLEYNVDIVKEDDRHKALKTMMNAETSHLGCAVKKCGHKYYVSCYYGNKTATYGKEIYHKGQPCSECPDGTQCGESDGLCDNLIYSE</sequence>
<keyword evidence="4" id="KW-1185">Reference proteome</keyword>
<dbReference type="AlphaFoldDB" id="A0A3P8A9P7"/>
<name>A0A3P8A9P7_HELPZ</name>
<reference evidence="3 4" key="1">
    <citation type="submission" date="2018-11" db="EMBL/GenBank/DDBJ databases">
        <authorList>
            <consortium name="Pathogen Informatics"/>
        </authorList>
    </citation>
    <scope>NUCLEOTIDE SEQUENCE [LARGE SCALE GENOMIC DNA]</scope>
</reference>
<dbReference type="SUPFAM" id="SSF55797">
    <property type="entry name" value="PR-1-like"/>
    <property type="match status" value="1"/>
</dbReference>
<evidence type="ECO:0000313" key="4">
    <source>
        <dbReference type="Proteomes" id="UP000050761"/>
    </source>
</evidence>
<dbReference type="Gene3D" id="3.40.33.10">
    <property type="entry name" value="CAP"/>
    <property type="match status" value="2"/>
</dbReference>
<gene>
    <name evidence="3" type="ORF">HPBE_LOCUS17049</name>
</gene>
<dbReference type="WBParaSite" id="HPBE_0001705001-mRNA-1">
    <property type="protein sequence ID" value="HPBE_0001705001-mRNA-1"/>
    <property type="gene ID" value="HPBE_0001705001"/>
</dbReference>
<evidence type="ECO:0000313" key="3">
    <source>
        <dbReference type="EMBL" id="VDP07801.1"/>
    </source>
</evidence>
<dbReference type="Proteomes" id="UP000050761">
    <property type="component" value="Unassembled WGS sequence"/>
</dbReference>
<keyword evidence="1" id="KW-0732">Signal</keyword>